<dbReference type="EMBL" id="CADCUM010000066">
    <property type="protein sequence ID" value="CAA9378923.1"/>
    <property type="molecule type" value="Genomic_DNA"/>
</dbReference>
<dbReference type="CDD" id="cd01536">
    <property type="entry name" value="PBP1_ABC_sugar_binding-like"/>
    <property type="match status" value="1"/>
</dbReference>
<feature type="domain" description="Periplasmic binding protein" evidence="5">
    <location>
        <begin position="52"/>
        <end position="305"/>
    </location>
</feature>
<evidence type="ECO:0000313" key="6">
    <source>
        <dbReference type="EMBL" id="CAA9378923.1"/>
    </source>
</evidence>
<evidence type="ECO:0000259" key="5">
    <source>
        <dbReference type="Pfam" id="PF13407"/>
    </source>
</evidence>
<dbReference type="PANTHER" id="PTHR46847">
    <property type="entry name" value="D-ALLOSE-BINDING PERIPLASMIC PROTEIN-RELATED"/>
    <property type="match status" value="1"/>
</dbReference>
<feature type="signal peptide" evidence="4">
    <location>
        <begin position="1"/>
        <end position="23"/>
    </location>
</feature>
<dbReference type="InterPro" id="IPR028082">
    <property type="entry name" value="Peripla_BP_I"/>
</dbReference>
<evidence type="ECO:0000256" key="3">
    <source>
        <dbReference type="ARBA" id="ARBA00022729"/>
    </source>
</evidence>
<gene>
    <name evidence="6" type="ORF">AVDCRST_MAG32-1379</name>
</gene>
<evidence type="ECO:0000256" key="4">
    <source>
        <dbReference type="SAM" id="SignalP"/>
    </source>
</evidence>
<dbReference type="InterPro" id="IPR025997">
    <property type="entry name" value="SBP_2_dom"/>
</dbReference>
<organism evidence="6">
    <name type="scientific">uncultured Nocardioides sp</name>
    <dbReference type="NCBI Taxonomy" id="198441"/>
    <lineage>
        <taxon>Bacteria</taxon>
        <taxon>Bacillati</taxon>
        <taxon>Actinomycetota</taxon>
        <taxon>Actinomycetes</taxon>
        <taxon>Propionibacteriales</taxon>
        <taxon>Nocardioidaceae</taxon>
        <taxon>Nocardioides</taxon>
        <taxon>environmental samples</taxon>
    </lineage>
</organism>
<dbReference type="GO" id="GO:0030246">
    <property type="term" value="F:carbohydrate binding"/>
    <property type="evidence" value="ECO:0007669"/>
    <property type="project" value="UniProtKB-ARBA"/>
</dbReference>
<dbReference type="Gene3D" id="3.40.50.2300">
    <property type="match status" value="2"/>
</dbReference>
<dbReference type="SUPFAM" id="SSF53822">
    <property type="entry name" value="Periplasmic binding protein-like I"/>
    <property type="match status" value="1"/>
</dbReference>
<dbReference type="GO" id="GO:0030313">
    <property type="term" value="C:cell envelope"/>
    <property type="evidence" value="ECO:0007669"/>
    <property type="project" value="UniProtKB-SubCell"/>
</dbReference>
<accession>A0A6J4N5S0</accession>
<dbReference type="PANTHER" id="PTHR46847:SF1">
    <property type="entry name" value="D-ALLOSE-BINDING PERIPLASMIC PROTEIN-RELATED"/>
    <property type="match status" value="1"/>
</dbReference>
<dbReference type="AlphaFoldDB" id="A0A6J4N5S0"/>
<sequence length="342" mass="34837">MRYPKTRTLAVVAATLLAAGCGADDAAAPSGAPASAGGSADPKVNVAYLSYAYTDYVQAEEEGLKEAVGAGGSVRVFNANFDAQKLLKDCQDAVSSGRYNAIVLAPVDPATGKPCVAAAAAKDIPVVTVETVVGDDPNALEPQVDGVVGAVAITPDRNAEPLLQLLQQACADVNPCKVIGEVAAPSDPLTARVVERVKEMPNVELVQTISTGYDPAAVAKAFPDALSANPDAHVFLSIADSQALAVVPALEAAGKTDQVKLIGNGGSRLGAKAVADGVLFGSAGNWPRQMGAKAGQMLQQAVRGETIEQPGVDALALAQPLTLTKETVGEFKPEWGAERSGG</sequence>
<name>A0A6J4N5S0_9ACTN</name>
<dbReference type="PROSITE" id="PS51257">
    <property type="entry name" value="PROKAR_LIPOPROTEIN"/>
    <property type="match status" value="1"/>
</dbReference>
<dbReference type="Pfam" id="PF13407">
    <property type="entry name" value="Peripla_BP_4"/>
    <property type="match status" value="1"/>
</dbReference>
<proteinExistence type="inferred from homology"/>
<reference evidence="6" key="1">
    <citation type="submission" date="2020-02" db="EMBL/GenBank/DDBJ databases">
        <authorList>
            <person name="Meier V. D."/>
        </authorList>
    </citation>
    <scope>NUCLEOTIDE SEQUENCE</scope>
    <source>
        <strain evidence="6">AVDCRST_MAG32</strain>
    </source>
</reference>
<keyword evidence="3 4" id="KW-0732">Signal</keyword>
<feature type="chain" id="PRO_5038776724" description="Periplasmic binding protein domain-containing protein" evidence="4">
    <location>
        <begin position="24"/>
        <end position="342"/>
    </location>
</feature>
<protein>
    <recommendedName>
        <fullName evidence="5">Periplasmic binding protein domain-containing protein</fullName>
    </recommendedName>
</protein>
<evidence type="ECO:0000256" key="2">
    <source>
        <dbReference type="ARBA" id="ARBA00007639"/>
    </source>
</evidence>
<comment type="subcellular location">
    <subcellularLocation>
        <location evidence="1">Cell envelope</location>
    </subcellularLocation>
</comment>
<evidence type="ECO:0000256" key="1">
    <source>
        <dbReference type="ARBA" id="ARBA00004196"/>
    </source>
</evidence>
<comment type="similarity">
    <text evidence="2">Belongs to the bacterial solute-binding protein 2 family.</text>
</comment>